<evidence type="ECO:0000256" key="1">
    <source>
        <dbReference type="SAM" id="Phobius"/>
    </source>
</evidence>
<dbReference type="OrthoDB" id="7447745at2"/>
<feature type="transmembrane region" description="Helical" evidence="1">
    <location>
        <begin position="59"/>
        <end position="80"/>
    </location>
</feature>
<feature type="transmembrane region" description="Helical" evidence="1">
    <location>
        <begin position="33"/>
        <end position="53"/>
    </location>
</feature>
<keyword evidence="1" id="KW-0472">Membrane</keyword>
<gene>
    <name evidence="2" type="ORF">SAMN06295937_100298</name>
</gene>
<keyword evidence="1" id="KW-0812">Transmembrane</keyword>
<dbReference type="EMBL" id="FUYP01000002">
    <property type="protein sequence ID" value="SKB28790.1"/>
    <property type="molecule type" value="Genomic_DNA"/>
</dbReference>
<keyword evidence="1" id="KW-1133">Transmembrane helix</keyword>
<dbReference type="AlphaFoldDB" id="A0A1T5A1F0"/>
<dbReference type="RefSeq" id="WP_139375630.1">
    <property type="nucleotide sequence ID" value="NZ_FUYP01000002.1"/>
</dbReference>
<dbReference type="Proteomes" id="UP000190044">
    <property type="component" value="Unassembled WGS sequence"/>
</dbReference>
<evidence type="ECO:0000313" key="3">
    <source>
        <dbReference type="Proteomes" id="UP000190044"/>
    </source>
</evidence>
<proteinExistence type="predicted"/>
<organism evidence="2 3">
    <name type="scientific">Sphingopyxis flava</name>
    <dbReference type="NCBI Taxonomy" id="1507287"/>
    <lineage>
        <taxon>Bacteria</taxon>
        <taxon>Pseudomonadati</taxon>
        <taxon>Pseudomonadota</taxon>
        <taxon>Alphaproteobacteria</taxon>
        <taxon>Sphingomonadales</taxon>
        <taxon>Sphingomonadaceae</taxon>
        <taxon>Sphingopyxis</taxon>
    </lineage>
</organism>
<keyword evidence="3" id="KW-1185">Reference proteome</keyword>
<reference evidence="3" key="1">
    <citation type="submission" date="2017-02" db="EMBL/GenBank/DDBJ databases">
        <authorList>
            <person name="Varghese N."/>
            <person name="Submissions S."/>
        </authorList>
    </citation>
    <scope>NUCLEOTIDE SEQUENCE [LARGE SCALE GENOMIC DNA]</scope>
    <source>
        <strain evidence="3">R11H</strain>
    </source>
</reference>
<sequence>MALQLDASMEPRGGGTRITGTFGRSLAGRIFPYAWYGFLSIFVIIGVLVTSLVPDALLFGAIFAGVPLFMTVVGGAAMKAGQSRDEEDRREIMRFLTQELQTRPMA</sequence>
<accession>A0A1T5A1F0</accession>
<protein>
    <submittedName>
        <fullName evidence="2">Uncharacterized protein</fullName>
    </submittedName>
</protein>
<evidence type="ECO:0000313" key="2">
    <source>
        <dbReference type="EMBL" id="SKB28790.1"/>
    </source>
</evidence>
<name>A0A1T5A1F0_9SPHN</name>